<keyword evidence="8" id="KW-0378">Hydrolase</keyword>
<dbReference type="EC" id="2.3.1.122" evidence="3"/>
<dbReference type="RefSeq" id="WP_326837754.1">
    <property type="nucleotide sequence ID" value="NZ_CP142149.1"/>
</dbReference>
<dbReference type="Pfam" id="PF00756">
    <property type="entry name" value="Esterase"/>
    <property type="match status" value="1"/>
</dbReference>
<name>A0ABZ1IM66_9PSEU</name>
<organism evidence="8 9">
    <name type="scientific">Amycolatopsis rhabdoformis</name>
    <dbReference type="NCBI Taxonomy" id="1448059"/>
    <lineage>
        <taxon>Bacteria</taxon>
        <taxon>Bacillati</taxon>
        <taxon>Actinomycetota</taxon>
        <taxon>Actinomycetes</taxon>
        <taxon>Pseudonocardiales</taxon>
        <taxon>Pseudonocardiaceae</taxon>
        <taxon>Amycolatopsis</taxon>
    </lineage>
</organism>
<evidence type="ECO:0000256" key="3">
    <source>
        <dbReference type="ARBA" id="ARBA00012820"/>
    </source>
</evidence>
<dbReference type="InterPro" id="IPR000801">
    <property type="entry name" value="Esterase-like"/>
</dbReference>
<dbReference type="Proteomes" id="UP001330812">
    <property type="component" value="Chromosome"/>
</dbReference>
<evidence type="ECO:0000256" key="6">
    <source>
        <dbReference type="ARBA" id="ARBA00048109"/>
    </source>
</evidence>
<dbReference type="InterPro" id="IPR029058">
    <property type="entry name" value="AB_hydrolase_fold"/>
</dbReference>
<evidence type="ECO:0000256" key="1">
    <source>
        <dbReference type="ARBA" id="ARBA00000697"/>
    </source>
</evidence>
<dbReference type="GO" id="GO:0016787">
    <property type="term" value="F:hydrolase activity"/>
    <property type="evidence" value="ECO:0007669"/>
    <property type="project" value="UniProtKB-KW"/>
</dbReference>
<dbReference type="Gene3D" id="3.40.50.1820">
    <property type="entry name" value="alpha/beta hydrolase"/>
    <property type="match status" value="1"/>
</dbReference>
<dbReference type="InterPro" id="IPR006311">
    <property type="entry name" value="TAT_signal"/>
</dbReference>
<proteinExistence type="inferred from homology"/>
<keyword evidence="7" id="KW-0732">Signal</keyword>
<sequence length="296" mass="31110">MTGRVTRRAFLAAGVAGVGAAGVAAAVTTGATPLGQAMRVLGVTTASPAAPTGLLRVERVHSAARGRDVDLVLLLPTKKPPRGLPMSLMLHGLHGNARAAAPSGLLKQLAADVGRKAVPAHGYVAVDGGDNYWHEVRPGDDPMAMLLEEVPRWLAARGLGGPRGLPFACAGVSMGGFGAMVYGRRRAERRQPPEAIAAVSPALITNWPEMAKRHIFTGQADWTSLDPLRHLTALRGIPTALWCGTEDSFITGVRRYIAATHPALGYTAKGIHSDTFFHSVVPSLVNFVGKHVPRSA</sequence>
<accession>A0ABZ1IM66</accession>
<dbReference type="EMBL" id="CP142149">
    <property type="protein sequence ID" value="WSE34946.1"/>
    <property type="molecule type" value="Genomic_DNA"/>
</dbReference>
<feature type="chain" id="PRO_5047431815" description="Acyl-CoA:diacylglycerol acyltransferase" evidence="7">
    <location>
        <begin position="27"/>
        <end position="296"/>
    </location>
</feature>
<comment type="similarity">
    <text evidence="2">Belongs to the mycobacterial A85 antigen family.</text>
</comment>
<gene>
    <name evidence="8" type="ORF">VSH64_23185</name>
</gene>
<dbReference type="PROSITE" id="PS51318">
    <property type="entry name" value="TAT"/>
    <property type="match status" value="1"/>
</dbReference>
<keyword evidence="9" id="KW-1185">Reference proteome</keyword>
<evidence type="ECO:0000256" key="4">
    <source>
        <dbReference type="ARBA" id="ARBA00013244"/>
    </source>
</evidence>
<evidence type="ECO:0000256" key="7">
    <source>
        <dbReference type="SAM" id="SignalP"/>
    </source>
</evidence>
<evidence type="ECO:0000313" key="8">
    <source>
        <dbReference type="EMBL" id="WSE34946.1"/>
    </source>
</evidence>
<feature type="signal peptide" evidence="7">
    <location>
        <begin position="1"/>
        <end position="26"/>
    </location>
</feature>
<comment type="catalytic activity">
    <reaction evidence="1">
        <text>2 alpha,alpha'-trehalose 6-mycolate = alpha,alpha'-trehalose 6,6'-bismycolate + alpha,alpha-trehalose</text>
        <dbReference type="Rhea" id="RHEA:23472"/>
        <dbReference type="ChEBI" id="CHEBI:16551"/>
        <dbReference type="ChEBI" id="CHEBI:18195"/>
        <dbReference type="ChEBI" id="CHEBI:18234"/>
        <dbReference type="EC" id="2.3.1.122"/>
    </reaction>
</comment>
<dbReference type="SUPFAM" id="SSF53474">
    <property type="entry name" value="alpha/beta-Hydrolases"/>
    <property type="match status" value="1"/>
</dbReference>
<protein>
    <recommendedName>
        <fullName evidence="5">Acyl-CoA:diacylglycerol acyltransferase</fullName>
        <ecNumber evidence="3">2.3.1.122</ecNumber>
        <ecNumber evidence="4">2.3.1.20</ecNumber>
    </recommendedName>
</protein>
<comment type="catalytic activity">
    <reaction evidence="6">
        <text>an acyl-CoA + a 1,2-diacyl-sn-glycerol = a triacyl-sn-glycerol + CoA</text>
        <dbReference type="Rhea" id="RHEA:10868"/>
        <dbReference type="ChEBI" id="CHEBI:17815"/>
        <dbReference type="ChEBI" id="CHEBI:57287"/>
        <dbReference type="ChEBI" id="CHEBI:58342"/>
        <dbReference type="ChEBI" id="CHEBI:64615"/>
        <dbReference type="EC" id="2.3.1.20"/>
    </reaction>
</comment>
<evidence type="ECO:0000313" key="9">
    <source>
        <dbReference type="Proteomes" id="UP001330812"/>
    </source>
</evidence>
<evidence type="ECO:0000256" key="5">
    <source>
        <dbReference type="ARBA" id="ARBA00032572"/>
    </source>
</evidence>
<reference evidence="8 9" key="1">
    <citation type="journal article" date="2015" name="Int. J. Syst. Evol. Microbiol.">
        <title>Amycolatopsis rhabdoformis sp. nov., an actinomycete isolated from a tropical forest soil.</title>
        <authorList>
            <person name="Souza W.R."/>
            <person name="Silva R.E."/>
            <person name="Goodfellow M."/>
            <person name="Busarakam K."/>
            <person name="Figueiro F.S."/>
            <person name="Ferreira D."/>
            <person name="Rodrigues-Filho E."/>
            <person name="Moraes L.A.B."/>
            <person name="Zucchi T.D."/>
        </authorList>
    </citation>
    <scope>NUCLEOTIDE SEQUENCE [LARGE SCALE GENOMIC DNA]</scope>
    <source>
        <strain evidence="8 9">NCIMB 14900</strain>
    </source>
</reference>
<dbReference type="EC" id="2.3.1.20" evidence="4"/>
<evidence type="ECO:0000256" key="2">
    <source>
        <dbReference type="ARBA" id="ARBA00005874"/>
    </source>
</evidence>